<proteinExistence type="predicted"/>
<evidence type="ECO:0000313" key="4">
    <source>
        <dbReference type="Proteomes" id="UP000008142"/>
    </source>
</evidence>
<reference evidence="4" key="1">
    <citation type="submission" date="2008-07" db="EMBL/GenBank/DDBJ databases">
        <title>Annotation of Ajellomyces capsulatus strain H88.</title>
        <authorList>
            <person name="Champion M."/>
            <person name="Cuomo C."/>
            <person name="Ma L.-J."/>
            <person name="Henn M.R."/>
            <person name="Sil A."/>
            <person name="Goldman B."/>
            <person name="Young S.K."/>
            <person name="Kodira C.D."/>
            <person name="Zeng Q."/>
            <person name="Koehrsen M."/>
            <person name="Alvarado L."/>
            <person name="Berlin A."/>
            <person name="Borenstein D."/>
            <person name="Chen Z."/>
            <person name="Engels R."/>
            <person name="Freedman E."/>
            <person name="Gellesch M."/>
            <person name="Goldberg J."/>
            <person name="Griggs A."/>
            <person name="Gujja S."/>
            <person name="Heiman D."/>
            <person name="Hepburn T."/>
            <person name="Howarth C."/>
            <person name="Jen D."/>
            <person name="Larson L."/>
            <person name="Lewis B."/>
            <person name="Mehta T."/>
            <person name="Park D."/>
            <person name="Pearson M."/>
            <person name="Roberts A."/>
            <person name="Saif S."/>
            <person name="Shea T."/>
            <person name="Shenoy N."/>
            <person name="Sisk P."/>
            <person name="Stolte C."/>
            <person name="Sykes S."/>
            <person name="Walk T."/>
            <person name="White J."/>
            <person name="Yandava C."/>
            <person name="Klein B."/>
            <person name="McEwen J.G."/>
            <person name="Puccia R."/>
            <person name="Goldman G.H."/>
            <person name="Felipe M.S."/>
            <person name="Nino-Vega G."/>
            <person name="San-Blas G."/>
            <person name="Taylor J."/>
            <person name="Mendoza L."/>
            <person name="Galagan J."/>
            <person name="Nusbaum C."/>
            <person name="Birren B."/>
        </authorList>
    </citation>
    <scope>NUCLEOTIDE SEQUENCE [LARGE SCALE GENOMIC DNA]</scope>
    <source>
        <strain evidence="4">H88</strain>
    </source>
</reference>
<dbReference type="VEuPathDB" id="FungiDB:I7I53_07845"/>
<gene>
    <name evidence="2" type="ORF">HCEG_00679</name>
    <name evidence="3" type="ORF">I7I53_07845</name>
</gene>
<protein>
    <recommendedName>
        <fullName evidence="5">Secreted protein</fullName>
    </recommendedName>
</protein>
<sequence length="129" mass="14563">MPWLLRKAWPSSSSFVLLALLPEIQSARPLSPRPRSLSAKIEDLLACQDVSAAQAAPLMHNDVKLAPSRARPHRDWFLGSGGALLAATSVHHVARFPPRYPMGNRLGSWLRWNIVRRGERGKLTRVRWR</sequence>
<reference evidence="3" key="2">
    <citation type="submission" date="2021-01" db="EMBL/GenBank/DDBJ databases">
        <title>Chromosome-level genome assembly of a human fungal pathogen reveals clustering of transcriptionally co-regulated genes.</title>
        <authorList>
            <person name="Voorhies M."/>
            <person name="Cohen S."/>
            <person name="Shea T.P."/>
            <person name="Petrus S."/>
            <person name="Munoz J.F."/>
            <person name="Poplawski S."/>
            <person name="Goldman W.E."/>
            <person name="Michael T."/>
            <person name="Cuomo C.A."/>
            <person name="Sil A."/>
            <person name="Beyhan S."/>
        </authorList>
    </citation>
    <scope>NUCLEOTIDE SEQUENCE</scope>
    <source>
        <strain evidence="3">H88</strain>
    </source>
</reference>
<dbReference type="Proteomes" id="UP000008142">
    <property type="component" value="Unassembled WGS sequence"/>
</dbReference>
<accession>F0U5G9</accession>
<evidence type="ECO:0000313" key="2">
    <source>
        <dbReference type="EMBL" id="EGC41317.1"/>
    </source>
</evidence>
<feature type="chain" id="PRO_5036281247" description="Secreted protein" evidence="1">
    <location>
        <begin position="27"/>
        <end position="129"/>
    </location>
</feature>
<keyword evidence="1" id="KW-0732">Signal</keyword>
<evidence type="ECO:0000313" key="3">
    <source>
        <dbReference type="EMBL" id="QSS52267.1"/>
    </source>
</evidence>
<dbReference type="HOGENOM" id="CLU_1948202_0_0_1"/>
<dbReference type="Proteomes" id="UP000663419">
    <property type="component" value="Chromosome 2"/>
</dbReference>
<organism evidence="4">
    <name type="scientific">Ajellomyces capsulatus (strain H88)</name>
    <name type="common">Darling's disease fungus</name>
    <name type="synonym">Histoplasma capsulatum</name>
    <dbReference type="NCBI Taxonomy" id="544711"/>
    <lineage>
        <taxon>Eukaryota</taxon>
        <taxon>Fungi</taxon>
        <taxon>Dikarya</taxon>
        <taxon>Ascomycota</taxon>
        <taxon>Pezizomycotina</taxon>
        <taxon>Eurotiomycetes</taxon>
        <taxon>Eurotiomycetidae</taxon>
        <taxon>Onygenales</taxon>
        <taxon>Ajellomycetaceae</taxon>
        <taxon>Histoplasma</taxon>
    </lineage>
</organism>
<feature type="signal peptide" evidence="1">
    <location>
        <begin position="1"/>
        <end position="26"/>
    </location>
</feature>
<dbReference type="EMBL" id="CP069103">
    <property type="protein sequence ID" value="QSS52267.1"/>
    <property type="molecule type" value="Genomic_DNA"/>
</dbReference>
<evidence type="ECO:0008006" key="5">
    <source>
        <dbReference type="Google" id="ProtNLM"/>
    </source>
</evidence>
<dbReference type="EMBL" id="DS990636">
    <property type="protein sequence ID" value="EGC41317.1"/>
    <property type="molecule type" value="Genomic_DNA"/>
</dbReference>
<name>F0U5G9_AJEC8</name>
<dbReference type="AlphaFoldDB" id="F0U5G9"/>
<evidence type="ECO:0000256" key="1">
    <source>
        <dbReference type="SAM" id="SignalP"/>
    </source>
</evidence>